<organism evidence="2 3">
    <name type="scientific">Periplaneta americana</name>
    <name type="common">American cockroach</name>
    <name type="synonym">Blatta americana</name>
    <dbReference type="NCBI Taxonomy" id="6978"/>
    <lineage>
        <taxon>Eukaryota</taxon>
        <taxon>Metazoa</taxon>
        <taxon>Ecdysozoa</taxon>
        <taxon>Arthropoda</taxon>
        <taxon>Hexapoda</taxon>
        <taxon>Insecta</taxon>
        <taxon>Pterygota</taxon>
        <taxon>Neoptera</taxon>
        <taxon>Polyneoptera</taxon>
        <taxon>Dictyoptera</taxon>
        <taxon>Blattodea</taxon>
        <taxon>Blattoidea</taxon>
        <taxon>Blattidae</taxon>
        <taxon>Blattinae</taxon>
        <taxon>Periplaneta</taxon>
    </lineage>
</organism>
<evidence type="ECO:0000313" key="2">
    <source>
        <dbReference type="EMBL" id="KAJ4426158.1"/>
    </source>
</evidence>
<reference evidence="2 3" key="1">
    <citation type="journal article" date="2022" name="Allergy">
        <title>Genome assembly and annotation of Periplaneta americana reveal a comprehensive cockroach allergen profile.</title>
        <authorList>
            <person name="Wang L."/>
            <person name="Xiong Q."/>
            <person name="Saelim N."/>
            <person name="Wang L."/>
            <person name="Nong W."/>
            <person name="Wan A.T."/>
            <person name="Shi M."/>
            <person name="Liu X."/>
            <person name="Cao Q."/>
            <person name="Hui J.H.L."/>
            <person name="Sookrung N."/>
            <person name="Leung T.F."/>
            <person name="Tungtrongchitr A."/>
            <person name="Tsui S.K.W."/>
        </authorList>
    </citation>
    <scope>NUCLEOTIDE SEQUENCE [LARGE SCALE GENOMIC DNA]</scope>
    <source>
        <strain evidence="2">PWHHKU_190912</strain>
    </source>
</reference>
<comment type="caution">
    <text evidence="2">The sequence shown here is derived from an EMBL/GenBank/DDBJ whole genome shotgun (WGS) entry which is preliminary data.</text>
</comment>
<proteinExistence type="predicted"/>
<gene>
    <name evidence="2" type="ORF">ANN_26967</name>
</gene>
<keyword evidence="3" id="KW-1185">Reference proteome</keyword>
<evidence type="ECO:0000256" key="1">
    <source>
        <dbReference type="SAM" id="MobiDB-lite"/>
    </source>
</evidence>
<dbReference type="Proteomes" id="UP001148838">
    <property type="component" value="Unassembled WGS sequence"/>
</dbReference>
<feature type="region of interest" description="Disordered" evidence="1">
    <location>
        <begin position="34"/>
        <end position="54"/>
    </location>
</feature>
<protein>
    <submittedName>
        <fullName evidence="2">Uncharacterized protein</fullName>
    </submittedName>
</protein>
<evidence type="ECO:0000313" key="3">
    <source>
        <dbReference type="Proteomes" id="UP001148838"/>
    </source>
</evidence>
<sequence length="316" mass="36211">MAEVCYSETNFSNRYSRWLDHNITLPIEKTSCVSTPKKHTDIPSTSGKLGRSRPTKVFGELSERSKRRKAKETRENMCSEELSYATAMNLRSEGDEVAAKLLKEVTTTTPSRGKRIRDSLRKEEKEITRFTNEEALSLIIDSNLSGHSQYKQIWNQKEKSDESLFLTSLVPLRLVDAESRDVAWKNPRPSSTRFCKSIQLQWVHETTEIAKAERVYVENQIQNLQPFTLGELTEEAIESLNITVRRFRQDHTRKTSRITTNSDLFHRLFLASDPLISNLRELPKKERTQLSLQVLQLLSTSEGPNSEGSGDSDSED</sequence>
<accession>A0ABQ8RWU8</accession>
<name>A0ABQ8RWU8_PERAM</name>
<dbReference type="EMBL" id="JAJSOF020000040">
    <property type="protein sequence ID" value="KAJ4426158.1"/>
    <property type="molecule type" value="Genomic_DNA"/>
</dbReference>